<gene>
    <name evidence="1" type="ORF">Pint_14524</name>
</gene>
<dbReference type="EMBL" id="CM047743">
    <property type="protein sequence ID" value="KAJ0031437.1"/>
    <property type="molecule type" value="Genomic_DNA"/>
</dbReference>
<sequence length="177" mass="19916">MIQQHLNWVHVLPYGNSYPPSENLIGAHAALYSQGNILNMDHGVREWIGKRLSANKLVLTLPFYGSAWMLQNHTVNGIGSLAKEFSLNTNGGGGGIATYKEIKNYIEHYGPDVPVKYNSTYVVNYWTKGSVWIGFDDLEVLELRFLMPRRKSYLATLCGKSPMIIIGCILKLQLGWQ</sequence>
<organism evidence="1 2">
    <name type="scientific">Pistacia integerrima</name>
    <dbReference type="NCBI Taxonomy" id="434235"/>
    <lineage>
        <taxon>Eukaryota</taxon>
        <taxon>Viridiplantae</taxon>
        <taxon>Streptophyta</taxon>
        <taxon>Embryophyta</taxon>
        <taxon>Tracheophyta</taxon>
        <taxon>Spermatophyta</taxon>
        <taxon>Magnoliopsida</taxon>
        <taxon>eudicotyledons</taxon>
        <taxon>Gunneridae</taxon>
        <taxon>Pentapetalae</taxon>
        <taxon>rosids</taxon>
        <taxon>malvids</taxon>
        <taxon>Sapindales</taxon>
        <taxon>Anacardiaceae</taxon>
        <taxon>Pistacia</taxon>
    </lineage>
</organism>
<accession>A0ACC0YAN5</accession>
<proteinExistence type="predicted"/>
<name>A0ACC0YAN5_9ROSI</name>
<reference evidence="2" key="1">
    <citation type="journal article" date="2023" name="G3 (Bethesda)">
        <title>Genome assembly and association tests identify interacting loci associated with vigor, precocity, and sex in interspecific pistachio rootstocks.</title>
        <authorList>
            <person name="Palmer W."/>
            <person name="Jacygrad E."/>
            <person name="Sagayaradj S."/>
            <person name="Cavanaugh K."/>
            <person name="Han R."/>
            <person name="Bertier L."/>
            <person name="Beede B."/>
            <person name="Kafkas S."/>
            <person name="Golino D."/>
            <person name="Preece J."/>
            <person name="Michelmore R."/>
        </authorList>
    </citation>
    <scope>NUCLEOTIDE SEQUENCE [LARGE SCALE GENOMIC DNA]</scope>
</reference>
<protein>
    <submittedName>
        <fullName evidence="1">Uncharacterized protein</fullName>
    </submittedName>
</protein>
<dbReference type="Proteomes" id="UP001163603">
    <property type="component" value="Chromosome 8"/>
</dbReference>
<evidence type="ECO:0000313" key="1">
    <source>
        <dbReference type="EMBL" id="KAJ0031437.1"/>
    </source>
</evidence>
<evidence type="ECO:0000313" key="2">
    <source>
        <dbReference type="Proteomes" id="UP001163603"/>
    </source>
</evidence>
<comment type="caution">
    <text evidence="1">The sequence shown here is derived from an EMBL/GenBank/DDBJ whole genome shotgun (WGS) entry which is preliminary data.</text>
</comment>
<keyword evidence="2" id="KW-1185">Reference proteome</keyword>